<evidence type="ECO:0000256" key="7">
    <source>
        <dbReference type="PROSITE-ProRule" id="PRU01091"/>
    </source>
</evidence>
<sequence>MRDGLVTSLAESPDWRISVAEANGPDRHDSNAPVRALIVDGEPLIRELMSIALRHEGWKVATACDGATALRSARQTAPDIVVLDVELPDMDGLEVMRALREQTRGLPVLFLSARASVEDRIAGLEHGCDDYVSKPFSLQEVVLRLRALSNRSAAGPEVGGRLRIGDLVLDERSLEVARAGRTVALSFTEFRLLRYLMRNSGRVVSKTDILQEVWGSQFARSTNLVELFISYLRKKVDAGHPPMIHTLRGAGYILKQPARVDSHS</sequence>
<dbReference type="PANTHER" id="PTHR48111">
    <property type="entry name" value="REGULATOR OF RPOS"/>
    <property type="match status" value="1"/>
</dbReference>
<dbReference type="GO" id="GO:0005829">
    <property type="term" value="C:cytosol"/>
    <property type="evidence" value="ECO:0007669"/>
    <property type="project" value="TreeGrafter"/>
</dbReference>
<accession>A0A7G8PBY7</accession>
<dbReference type="Pfam" id="PF00072">
    <property type="entry name" value="Response_reg"/>
    <property type="match status" value="1"/>
</dbReference>
<feature type="domain" description="OmpR/PhoB-type" evidence="9">
    <location>
        <begin position="159"/>
        <end position="256"/>
    </location>
</feature>
<dbReference type="Pfam" id="PF00486">
    <property type="entry name" value="Trans_reg_C"/>
    <property type="match status" value="1"/>
</dbReference>
<dbReference type="InterPro" id="IPR001867">
    <property type="entry name" value="OmpR/PhoB-type_DNA-bd"/>
</dbReference>
<dbReference type="GO" id="GO:0032993">
    <property type="term" value="C:protein-DNA complex"/>
    <property type="evidence" value="ECO:0007669"/>
    <property type="project" value="TreeGrafter"/>
</dbReference>
<dbReference type="PROSITE" id="PS51755">
    <property type="entry name" value="OMPR_PHOB"/>
    <property type="match status" value="1"/>
</dbReference>
<keyword evidence="1 6" id="KW-0597">Phosphoprotein</keyword>
<evidence type="ECO:0000256" key="3">
    <source>
        <dbReference type="ARBA" id="ARBA00023015"/>
    </source>
</evidence>
<dbReference type="SMART" id="SM00862">
    <property type="entry name" value="Trans_reg_C"/>
    <property type="match status" value="1"/>
</dbReference>
<dbReference type="InterPro" id="IPR036388">
    <property type="entry name" value="WH-like_DNA-bd_sf"/>
</dbReference>
<name>A0A7G8PBY7_9MYCO</name>
<keyword evidence="3" id="KW-0805">Transcription regulation</keyword>
<evidence type="ECO:0000259" key="9">
    <source>
        <dbReference type="PROSITE" id="PS51755"/>
    </source>
</evidence>
<dbReference type="SMART" id="SM00448">
    <property type="entry name" value="REC"/>
    <property type="match status" value="1"/>
</dbReference>
<dbReference type="Gene3D" id="1.10.10.10">
    <property type="entry name" value="Winged helix-like DNA-binding domain superfamily/Winged helix DNA-binding domain"/>
    <property type="match status" value="1"/>
</dbReference>
<evidence type="ECO:0000256" key="4">
    <source>
        <dbReference type="ARBA" id="ARBA00023125"/>
    </source>
</evidence>
<proteinExistence type="predicted"/>
<keyword evidence="5" id="KW-0804">Transcription</keyword>
<feature type="domain" description="Response regulatory" evidence="8">
    <location>
        <begin position="35"/>
        <end position="149"/>
    </location>
</feature>
<gene>
    <name evidence="10" type="ORF">HZU40_27325</name>
</gene>
<evidence type="ECO:0000256" key="2">
    <source>
        <dbReference type="ARBA" id="ARBA00023012"/>
    </source>
</evidence>
<dbReference type="GO" id="GO:0000156">
    <property type="term" value="F:phosphorelay response regulator activity"/>
    <property type="evidence" value="ECO:0007669"/>
    <property type="project" value="TreeGrafter"/>
</dbReference>
<reference evidence="10 11" key="1">
    <citation type="submission" date="2020-07" db="EMBL/GenBank/DDBJ databases">
        <title>Draft genome sequence of four isobutane-metabolizing strains capable of cometabolically degrading diverse ether contaminants.</title>
        <authorList>
            <person name="Chen W."/>
            <person name="Faulkner N."/>
            <person name="Smith C."/>
            <person name="Hyman M."/>
        </authorList>
    </citation>
    <scope>NUCLEOTIDE SEQUENCE [LARGE SCALE GENOMIC DNA]</scope>
    <source>
        <strain evidence="10 11">2A</strain>
    </source>
</reference>
<feature type="modified residue" description="4-aspartylphosphate" evidence="6">
    <location>
        <position position="84"/>
    </location>
</feature>
<dbReference type="GO" id="GO:0006355">
    <property type="term" value="P:regulation of DNA-templated transcription"/>
    <property type="evidence" value="ECO:0007669"/>
    <property type="project" value="InterPro"/>
</dbReference>
<dbReference type="InterPro" id="IPR039420">
    <property type="entry name" value="WalR-like"/>
</dbReference>
<organism evidence="10 11">
    <name type="scientific">Mycolicibacterium fluoranthenivorans</name>
    <dbReference type="NCBI Taxonomy" id="258505"/>
    <lineage>
        <taxon>Bacteria</taxon>
        <taxon>Bacillati</taxon>
        <taxon>Actinomycetota</taxon>
        <taxon>Actinomycetes</taxon>
        <taxon>Mycobacteriales</taxon>
        <taxon>Mycobacteriaceae</taxon>
        <taxon>Mycolicibacterium</taxon>
    </lineage>
</organism>
<dbReference type="Proteomes" id="UP000515498">
    <property type="component" value="Chromosome"/>
</dbReference>
<dbReference type="PROSITE" id="PS50110">
    <property type="entry name" value="RESPONSE_REGULATORY"/>
    <property type="match status" value="1"/>
</dbReference>
<dbReference type="SUPFAM" id="SSF52172">
    <property type="entry name" value="CheY-like"/>
    <property type="match status" value="1"/>
</dbReference>
<dbReference type="InterPro" id="IPR001789">
    <property type="entry name" value="Sig_transdc_resp-reg_receiver"/>
</dbReference>
<keyword evidence="2" id="KW-0902">Two-component regulatory system</keyword>
<dbReference type="EMBL" id="CP059894">
    <property type="protein sequence ID" value="QNJ91853.1"/>
    <property type="molecule type" value="Genomic_DNA"/>
</dbReference>
<protein>
    <submittedName>
        <fullName evidence="10">Response regulator transcription factor</fullName>
    </submittedName>
</protein>
<evidence type="ECO:0000256" key="5">
    <source>
        <dbReference type="ARBA" id="ARBA00023163"/>
    </source>
</evidence>
<dbReference type="CDD" id="cd00383">
    <property type="entry name" value="trans_reg_C"/>
    <property type="match status" value="1"/>
</dbReference>
<dbReference type="InterPro" id="IPR011006">
    <property type="entry name" value="CheY-like_superfamily"/>
</dbReference>
<evidence type="ECO:0000313" key="10">
    <source>
        <dbReference type="EMBL" id="QNJ91853.1"/>
    </source>
</evidence>
<evidence type="ECO:0000313" key="11">
    <source>
        <dbReference type="Proteomes" id="UP000515498"/>
    </source>
</evidence>
<dbReference type="AlphaFoldDB" id="A0A7G8PBY7"/>
<evidence type="ECO:0000256" key="6">
    <source>
        <dbReference type="PROSITE-ProRule" id="PRU00169"/>
    </source>
</evidence>
<dbReference type="GO" id="GO:0000976">
    <property type="term" value="F:transcription cis-regulatory region binding"/>
    <property type="evidence" value="ECO:0007669"/>
    <property type="project" value="TreeGrafter"/>
</dbReference>
<dbReference type="PANTHER" id="PTHR48111:SF28">
    <property type="entry name" value="TRANSCRIPTIONAL REGULATORY PROTEIN TCRX-RELATED"/>
    <property type="match status" value="1"/>
</dbReference>
<dbReference type="KEGG" id="mflu:HZU40_27325"/>
<dbReference type="FunFam" id="1.10.10.10:FF:000005">
    <property type="entry name" value="Two-component system response regulator"/>
    <property type="match status" value="1"/>
</dbReference>
<dbReference type="Gene3D" id="3.40.50.2300">
    <property type="match status" value="1"/>
</dbReference>
<feature type="DNA-binding region" description="OmpR/PhoB-type" evidence="7">
    <location>
        <begin position="159"/>
        <end position="256"/>
    </location>
</feature>
<keyword evidence="4 7" id="KW-0238">DNA-binding</keyword>
<evidence type="ECO:0000259" key="8">
    <source>
        <dbReference type="PROSITE" id="PS50110"/>
    </source>
</evidence>
<evidence type="ECO:0000256" key="1">
    <source>
        <dbReference type="ARBA" id="ARBA00022553"/>
    </source>
</evidence>